<evidence type="ECO:0000313" key="1">
    <source>
        <dbReference type="EMBL" id="CAI0409529.1"/>
    </source>
</evidence>
<name>A0AAV0JL93_9ROSI</name>
<dbReference type="Proteomes" id="UP001154282">
    <property type="component" value="Unassembled WGS sequence"/>
</dbReference>
<keyword evidence="2" id="KW-1185">Reference proteome</keyword>
<gene>
    <name evidence="1" type="ORF">LITE_LOCUS14417</name>
</gene>
<dbReference type="EMBL" id="CAMGYJ010000005">
    <property type="protein sequence ID" value="CAI0409529.1"/>
    <property type="molecule type" value="Genomic_DNA"/>
</dbReference>
<sequence>VVGEIEVAEEEQVAELLGDFSEEGVAYEAETLQRGDSEPTTEMEGIVPRAENHIGVVGDSLFEVKQGEPVCVVARSCGLLTHDDD</sequence>
<comment type="caution">
    <text evidence="1">The sequence shown here is derived from an EMBL/GenBank/DDBJ whole genome shotgun (WGS) entry which is preliminary data.</text>
</comment>
<organism evidence="1 2">
    <name type="scientific">Linum tenue</name>
    <dbReference type="NCBI Taxonomy" id="586396"/>
    <lineage>
        <taxon>Eukaryota</taxon>
        <taxon>Viridiplantae</taxon>
        <taxon>Streptophyta</taxon>
        <taxon>Embryophyta</taxon>
        <taxon>Tracheophyta</taxon>
        <taxon>Spermatophyta</taxon>
        <taxon>Magnoliopsida</taxon>
        <taxon>eudicotyledons</taxon>
        <taxon>Gunneridae</taxon>
        <taxon>Pentapetalae</taxon>
        <taxon>rosids</taxon>
        <taxon>fabids</taxon>
        <taxon>Malpighiales</taxon>
        <taxon>Linaceae</taxon>
        <taxon>Linum</taxon>
    </lineage>
</organism>
<feature type="non-terminal residue" evidence="1">
    <location>
        <position position="1"/>
    </location>
</feature>
<dbReference type="AlphaFoldDB" id="A0AAV0JL93"/>
<proteinExistence type="predicted"/>
<accession>A0AAV0JL93</accession>
<reference evidence="1" key="1">
    <citation type="submission" date="2022-08" db="EMBL/GenBank/DDBJ databases">
        <authorList>
            <person name="Gutierrez-Valencia J."/>
        </authorList>
    </citation>
    <scope>NUCLEOTIDE SEQUENCE</scope>
</reference>
<evidence type="ECO:0000313" key="2">
    <source>
        <dbReference type="Proteomes" id="UP001154282"/>
    </source>
</evidence>
<protein>
    <submittedName>
        <fullName evidence="1">Uncharacterized protein</fullName>
    </submittedName>
</protein>